<dbReference type="RefSeq" id="WP_209971484.1">
    <property type="nucleotide sequence ID" value="NZ_JAGGLB010000006.1"/>
</dbReference>
<gene>
    <name evidence="1" type="ORF">J2Z66_002324</name>
</gene>
<dbReference type="EMBL" id="JAGGLB010000006">
    <property type="protein sequence ID" value="MBP1990718.1"/>
    <property type="molecule type" value="Genomic_DNA"/>
</dbReference>
<evidence type="ECO:0000313" key="2">
    <source>
        <dbReference type="Proteomes" id="UP001519287"/>
    </source>
</evidence>
<comment type="caution">
    <text evidence="1">The sequence shown here is derived from an EMBL/GenBank/DDBJ whole genome shotgun (WGS) entry which is preliminary data.</text>
</comment>
<keyword evidence="2" id="KW-1185">Reference proteome</keyword>
<accession>A0ABS4IT81</accession>
<reference evidence="1 2" key="1">
    <citation type="submission" date="2021-03" db="EMBL/GenBank/DDBJ databases">
        <title>Genomic Encyclopedia of Type Strains, Phase IV (KMG-IV): sequencing the most valuable type-strain genomes for metagenomic binning, comparative biology and taxonomic classification.</title>
        <authorList>
            <person name="Goeker M."/>
        </authorList>
    </citation>
    <scope>NUCLEOTIDE SEQUENCE [LARGE SCALE GENOMIC DNA]</scope>
    <source>
        <strain evidence="1 2">DSM 26048</strain>
    </source>
</reference>
<organism evidence="1 2">
    <name type="scientific">Paenibacillus eucommiae</name>
    <dbReference type="NCBI Taxonomy" id="1355755"/>
    <lineage>
        <taxon>Bacteria</taxon>
        <taxon>Bacillati</taxon>
        <taxon>Bacillota</taxon>
        <taxon>Bacilli</taxon>
        <taxon>Bacillales</taxon>
        <taxon>Paenibacillaceae</taxon>
        <taxon>Paenibacillus</taxon>
    </lineage>
</organism>
<name>A0ABS4IT81_9BACL</name>
<sequence>MNENLKNEIPVFAKYPIPKGNAKRVAAIVTQYWQDSHAHVIVGRLLGDLDYKPKVEVVSLYTDQVPDNDMSREEAARCEVPIYATIEEAIKAPYADGGLDGVIIIGEHGDYPVDELGRKWYPRRRFLEEVLSVLDDLDLQVPVFSDKHLSYNIEDTVWMYEQLQKRELPFMGGSSIPHTPQVPAFDPKLLEEAGEIFVVSFSGAIEIYGYHALELLQSLAEKRAGWEQGVRAVKALRGAQIWEALDRGEWPEDLLVQAYAHFHTGTAYPKHTEDTAVLFMVEYVNGTKGYVLQQENWINQWGFAFRPESGEIVSAMSVGDLERPYRHFETLTRMVEEFIITGIQPFPTKRILLSSGLTNYIMEALHQDQRLETPELQFDK</sequence>
<proteinExistence type="predicted"/>
<evidence type="ECO:0000313" key="1">
    <source>
        <dbReference type="EMBL" id="MBP1990718.1"/>
    </source>
</evidence>
<protein>
    <submittedName>
        <fullName evidence="1">Uncharacterized protein</fullName>
    </submittedName>
</protein>
<dbReference type="Proteomes" id="UP001519287">
    <property type="component" value="Unassembled WGS sequence"/>
</dbReference>